<proteinExistence type="predicted"/>
<dbReference type="EMBL" id="FQZT01000001">
    <property type="protein sequence ID" value="SHI49743.1"/>
    <property type="molecule type" value="Genomic_DNA"/>
</dbReference>
<organism evidence="2 3">
    <name type="scientific">Malonomonas rubra DSM 5091</name>
    <dbReference type="NCBI Taxonomy" id="1122189"/>
    <lineage>
        <taxon>Bacteria</taxon>
        <taxon>Pseudomonadati</taxon>
        <taxon>Thermodesulfobacteriota</taxon>
        <taxon>Desulfuromonadia</taxon>
        <taxon>Desulfuromonadales</taxon>
        <taxon>Geopsychrobacteraceae</taxon>
        <taxon>Malonomonas</taxon>
    </lineage>
</organism>
<dbReference type="Proteomes" id="UP000184171">
    <property type="component" value="Unassembled WGS sequence"/>
</dbReference>
<sequence length="190" mass="21396">MGRKLIRLLLFSCIGILLTGCISSVAKQQPGNDVNEQLYIDARLSFAIKHPLNWERLQTPVSSPKYSADTVRWEIKDLQSKDRGAGVMLIRSRLSDTEKQLTDLLSNYLSTVPELESGKVEKIELPSGDALKLLGHDKKYGRLTIAIKGQERDFILSLEYPSSRFDELLPFFQDIANSFTEIVPPAKDSK</sequence>
<evidence type="ECO:0008006" key="4">
    <source>
        <dbReference type="Google" id="ProtNLM"/>
    </source>
</evidence>
<name>A0A1M6BMK9_MALRU</name>
<feature type="signal peptide" evidence="1">
    <location>
        <begin position="1"/>
        <end position="28"/>
    </location>
</feature>
<evidence type="ECO:0000313" key="3">
    <source>
        <dbReference type="Proteomes" id="UP000184171"/>
    </source>
</evidence>
<protein>
    <recommendedName>
        <fullName evidence="4">Lipoprotein</fullName>
    </recommendedName>
</protein>
<accession>A0A1M6BMK9</accession>
<evidence type="ECO:0000313" key="2">
    <source>
        <dbReference type="EMBL" id="SHI49743.1"/>
    </source>
</evidence>
<feature type="chain" id="PRO_5012929066" description="Lipoprotein" evidence="1">
    <location>
        <begin position="29"/>
        <end position="190"/>
    </location>
</feature>
<reference evidence="2 3" key="1">
    <citation type="submission" date="2016-11" db="EMBL/GenBank/DDBJ databases">
        <authorList>
            <person name="Jaros S."/>
            <person name="Januszkiewicz K."/>
            <person name="Wedrychowicz H."/>
        </authorList>
    </citation>
    <scope>NUCLEOTIDE SEQUENCE [LARGE SCALE GENOMIC DNA]</scope>
    <source>
        <strain evidence="2 3">DSM 5091</strain>
    </source>
</reference>
<keyword evidence="3" id="KW-1185">Reference proteome</keyword>
<dbReference type="OrthoDB" id="5405673at2"/>
<keyword evidence="1" id="KW-0732">Signal</keyword>
<dbReference type="PROSITE" id="PS51257">
    <property type="entry name" value="PROKAR_LIPOPROTEIN"/>
    <property type="match status" value="1"/>
</dbReference>
<dbReference type="AlphaFoldDB" id="A0A1M6BMK9"/>
<dbReference type="RefSeq" id="WP_072904911.1">
    <property type="nucleotide sequence ID" value="NZ_FQZT01000001.1"/>
</dbReference>
<evidence type="ECO:0000256" key="1">
    <source>
        <dbReference type="SAM" id="SignalP"/>
    </source>
</evidence>
<gene>
    <name evidence="2" type="ORF">SAMN02745165_00231</name>
</gene>
<dbReference type="STRING" id="1122189.SAMN02745165_00231"/>